<dbReference type="RefSeq" id="XP_024585933.1">
    <property type="nucleotide sequence ID" value="XM_024720766.1"/>
</dbReference>
<accession>A0A0P1B5D2</accession>
<name>A0A0P1B5D2_PLAHL</name>
<dbReference type="OMA" id="AISIRWS"/>
<dbReference type="STRING" id="4781.A0A0P1B5D2"/>
<dbReference type="InterPro" id="IPR005162">
    <property type="entry name" value="Retrotrans_gag_dom"/>
</dbReference>
<dbReference type="OrthoDB" id="113878at2759"/>
<sequence>MQDRLNKLMFLLGPEGVQHFVAQGPEAIGARLEAFSYYENALLEHLQQKMSASFASMSPPSVTDDFRRPKSLMVSVKVFEGKDGENILLWVREVEMAIASAMLQTEQQRVALAISIRWSSARMGTDVWHFVEAALPSLAELKLQLSRVYSPPNHAYRVRSRFLAARQGNKGWVDFVQEMRTLIAGMAADPLPEAVTVTVLMEGLRTGVVRMEVFRVHPSSLEEAVNA</sequence>
<evidence type="ECO:0000313" key="2">
    <source>
        <dbReference type="EMBL" id="CEG49564.1"/>
    </source>
</evidence>
<proteinExistence type="predicted"/>
<reference evidence="3" key="1">
    <citation type="submission" date="2014-09" db="EMBL/GenBank/DDBJ databases">
        <authorList>
            <person name="Sharma Rahul"/>
            <person name="Thines Marco"/>
        </authorList>
    </citation>
    <scope>NUCLEOTIDE SEQUENCE [LARGE SCALE GENOMIC DNA]</scope>
</reference>
<keyword evidence="3" id="KW-1185">Reference proteome</keyword>
<dbReference type="GeneID" id="36402377"/>
<dbReference type="EMBL" id="CCYD01003090">
    <property type="protein sequence ID" value="CEG49564.1"/>
    <property type="molecule type" value="Genomic_DNA"/>
</dbReference>
<evidence type="ECO:0000259" key="1">
    <source>
        <dbReference type="Pfam" id="PF03732"/>
    </source>
</evidence>
<evidence type="ECO:0000313" key="3">
    <source>
        <dbReference type="Proteomes" id="UP000054928"/>
    </source>
</evidence>
<dbReference type="Proteomes" id="UP000054928">
    <property type="component" value="Unassembled WGS sequence"/>
</dbReference>
<protein>
    <submittedName>
        <fullName evidence="2">Retrotransposon gag domain</fullName>
    </submittedName>
</protein>
<dbReference type="Pfam" id="PF03732">
    <property type="entry name" value="Retrotrans_gag"/>
    <property type="match status" value="1"/>
</dbReference>
<feature type="domain" description="Retrotransposon gag" evidence="1">
    <location>
        <begin position="139"/>
        <end position="206"/>
    </location>
</feature>
<dbReference type="AlphaFoldDB" id="A0A0P1B5D2"/>
<organism evidence="2 3">
    <name type="scientific">Plasmopara halstedii</name>
    <name type="common">Downy mildew of sunflower</name>
    <dbReference type="NCBI Taxonomy" id="4781"/>
    <lineage>
        <taxon>Eukaryota</taxon>
        <taxon>Sar</taxon>
        <taxon>Stramenopiles</taxon>
        <taxon>Oomycota</taxon>
        <taxon>Peronosporomycetes</taxon>
        <taxon>Peronosporales</taxon>
        <taxon>Peronosporaceae</taxon>
        <taxon>Plasmopara</taxon>
    </lineage>
</organism>